<sequence length="256" mass="29823">MKEINSRRNSPWWRSKIIKKSRDYTWIWKKTLSFGNDIYTVDKDPYDWCLRQSKWLIAIDAHITKEMRNHKLLTKLPGYLEHAVKCRFSKESTFDEISTTLPEVRIRTSIGRYNSHITGDNRENQTLEEKETHDSESDITTGSHYCESPNHYAENFPKDREDIFQREKDTRKDQEGHSSDSDSVGNGCEPNPNVEYFVGSKNHGAKEIGSVHLKRRKPMTKNLDGLKHQPPDKEGMTTKTLLAQDHMNHTSTSKKT</sequence>
<dbReference type="EMBL" id="AVOT02048927">
    <property type="protein sequence ID" value="MBW0544121.1"/>
    <property type="molecule type" value="Genomic_DNA"/>
</dbReference>
<comment type="caution">
    <text evidence="2">The sequence shown here is derived from an EMBL/GenBank/DDBJ whole genome shotgun (WGS) entry which is preliminary data.</text>
</comment>
<feature type="compositionally biased region" description="Basic and acidic residues" evidence="1">
    <location>
        <begin position="224"/>
        <end position="236"/>
    </location>
</feature>
<name>A0A9Q3II88_9BASI</name>
<dbReference type="AlphaFoldDB" id="A0A9Q3II88"/>
<protein>
    <submittedName>
        <fullName evidence="2">Uncharacterized protein</fullName>
    </submittedName>
</protein>
<dbReference type="Proteomes" id="UP000765509">
    <property type="component" value="Unassembled WGS sequence"/>
</dbReference>
<evidence type="ECO:0000256" key="1">
    <source>
        <dbReference type="SAM" id="MobiDB-lite"/>
    </source>
</evidence>
<feature type="region of interest" description="Disordered" evidence="1">
    <location>
        <begin position="115"/>
        <end position="256"/>
    </location>
</feature>
<feature type="compositionally biased region" description="Basic and acidic residues" evidence="1">
    <location>
        <begin position="156"/>
        <end position="180"/>
    </location>
</feature>
<accession>A0A9Q3II88</accession>
<organism evidence="2 3">
    <name type="scientific">Austropuccinia psidii MF-1</name>
    <dbReference type="NCBI Taxonomy" id="1389203"/>
    <lineage>
        <taxon>Eukaryota</taxon>
        <taxon>Fungi</taxon>
        <taxon>Dikarya</taxon>
        <taxon>Basidiomycota</taxon>
        <taxon>Pucciniomycotina</taxon>
        <taxon>Pucciniomycetes</taxon>
        <taxon>Pucciniales</taxon>
        <taxon>Sphaerophragmiaceae</taxon>
        <taxon>Austropuccinia</taxon>
    </lineage>
</organism>
<evidence type="ECO:0000313" key="2">
    <source>
        <dbReference type="EMBL" id="MBW0544121.1"/>
    </source>
</evidence>
<evidence type="ECO:0000313" key="3">
    <source>
        <dbReference type="Proteomes" id="UP000765509"/>
    </source>
</evidence>
<dbReference type="OrthoDB" id="5431222at2759"/>
<proteinExistence type="predicted"/>
<feature type="compositionally biased region" description="Basic and acidic residues" evidence="1">
    <location>
        <begin position="119"/>
        <end position="136"/>
    </location>
</feature>
<reference evidence="2" key="1">
    <citation type="submission" date="2021-03" db="EMBL/GenBank/DDBJ databases">
        <title>Draft genome sequence of rust myrtle Austropuccinia psidii MF-1, a brazilian biotype.</title>
        <authorList>
            <person name="Quecine M.C."/>
            <person name="Pachon D.M.R."/>
            <person name="Bonatelli M.L."/>
            <person name="Correr F.H."/>
            <person name="Franceschini L.M."/>
            <person name="Leite T.F."/>
            <person name="Margarido G.R.A."/>
            <person name="Almeida C.A."/>
            <person name="Ferrarezi J.A."/>
            <person name="Labate C.A."/>
        </authorList>
    </citation>
    <scope>NUCLEOTIDE SEQUENCE</scope>
    <source>
        <strain evidence="2">MF-1</strain>
    </source>
</reference>
<gene>
    <name evidence="2" type="ORF">O181_083836</name>
</gene>
<keyword evidence="3" id="KW-1185">Reference proteome</keyword>